<comment type="caution">
    <text evidence="10">The sequence shown here is derived from an EMBL/GenBank/DDBJ whole genome shotgun (WGS) entry which is preliminary data.</text>
</comment>
<dbReference type="SMART" id="SM00283">
    <property type="entry name" value="MA"/>
    <property type="match status" value="1"/>
</dbReference>
<evidence type="ECO:0000256" key="6">
    <source>
        <dbReference type="PROSITE-ProRule" id="PRU00284"/>
    </source>
</evidence>
<dbReference type="PANTHER" id="PTHR32089">
    <property type="entry name" value="METHYL-ACCEPTING CHEMOTAXIS PROTEIN MCPB"/>
    <property type="match status" value="1"/>
</dbReference>
<keyword evidence="11" id="KW-1185">Reference proteome</keyword>
<dbReference type="CDD" id="cd18774">
    <property type="entry name" value="PDC2_HK_sensor"/>
    <property type="match status" value="1"/>
</dbReference>
<evidence type="ECO:0000256" key="1">
    <source>
        <dbReference type="ARBA" id="ARBA00004236"/>
    </source>
</evidence>
<keyword evidence="2" id="KW-1003">Cell membrane</keyword>
<comment type="subcellular location">
    <subcellularLocation>
        <location evidence="1">Cell membrane</location>
    </subcellularLocation>
</comment>
<proteinExistence type="inferred from homology"/>
<dbReference type="CDD" id="cd06225">
    <property type="entry name" value="HAMP"/>
    <property type="match status" value="1"/>
</dbReference>
<evidence type="ECO:0000256" key="7">
    <source>
        <dbReference type="SAM" id="Phobius"/>
    </source>
</evidence>
<dbReference type="SUPFAM" id="SSF58104">
    <property type="entry name" value="Methyl-accepting chemotaxis protein (MCP) signaling domain"/>
    <property type="match status" value="1"/>
</dbReference>
<dbReference type="PROSITE" id="PS50111">
    <property type="entry name" value="CHEMOTAXIS_TRANSDUC_2"/>
    <property type="match status" value="1"/>
</dbReference>
<dbReference type="EMBL" id="CAKMMG010000002">
    <property type="protein sequence ID" value="CAH1205716.1"/>
    <property type="molecule type" value="Genomic_DNA"/>
</dbReference>
<sequence length="695" mass="75048">MDLAVSFLSKSRASGKGLTWLRPSKSIGMRLFLVFFISTMGIVLSLGYTSYSVAKQTIENNALLANEQTVKQTAEKLDVTLLRFEDRLGELFYNKTIRQAVESGTASGADQEERQAEAGRIQAELDSWLEAAGNIQAVYLVPRNESLSSSSAGATDSAFMEGIRKNNWFKQLLEKPQSLWITQGLKQGAADGVVHFAQSVSVDSGKADYVAICDIRTTELEDLLSKVSLGKDSYIQLLTGKDELIATSQHQEADSYLRLGGTLFKGVSQASGSLPTKDEEGKSILAVYGTLASSGWRVLGVVPSENLTKDAGRILNTTYIAVAAAALIAVLIGLWMVRMVSSPLVRLKNLMFHGAEGDLRVRTQVTSRDEIGQLSGSFNIMMERINELVVHTNETAREVLETADALGSASRKTASAAKDIASATEEIAGGAGSLALEADRGNEMTEQISGRMSNVIAAAHEMSSTAHSVGQSSEEGMVKLQELLDRTESTGEMTGRLVVKVNELKETASSVIKVLEVMQNITQQTNILSLNATIEAARAGEAGSGFMVVADEIRQLAEQSKRSIAVVAEITDTIMKDMNETVAALSEVAPLFQEQRSSVQHTSEIFVSVQGQMDRFIDKLDSVSDSIEGLNQSQRVLSETISNVSSFAEESSAASEEVASLSGEQQNVSNHLVELSSKLENASLILKERLSKFRM</sequence>
<dbReference type="Gene3D" id="3.30.450.20">
    <property type="entry name" value="PAS domain"/>
    <property type="match status" value="1"/>
</dbReference>
<evidence type="ECO:0000313" key="11">
    <source>
        <dbReference type="Proteomes" id="UP000838324"/>
    </source>
</evidence>
<name>A0ABM9C6Y5_9BACL</name>
<dbReference type="SMART" id="SM00304">
    <property type="entry name" value="HAMP"/>
    <property type="match status" value="1"/>
</dbReference>
<evidence type="ECO:0000259" key="8">
    <source>
        <dbReference type="PROSITE" id="PS50111"/>
    </source>
</evidence>
<dbReference type="PANTHER" id="PTHR32089:SF112">
    <property type="entry name" value="LYSOZYME-LIKE PROTEIN-RELATED"/>
    <property type="match status" value="1"/>
</dbReference>
<feature type="transmembrane region" description="Helical" evidence="7">
    <location>
        <begin position="318"/>
        <end position="337"/>
    </location>
</feature>
<evidence type="ECO:0000259" key="9">
    <source>
        <dbReference type="PROSITE" id="PS50885"/>
    </source>
</evidence>
<feature type="domain" description="HAMP" evidence="9">
    <location>
        <begin position="338"/>
        <end position="390"/>
    </location>
</feature>
<evidence type="ECO:0000256" key="3">
    <source>
        <dbReference type="ARBA" id="ARBA00023136"/>
    </source>
</evidence>
<protein>
    <recommendedName>
        <fullName evidence="12">Methyl-accepting chemotaxis protein</fullName>
    </recommendedName>
</protein>
<comment type="similarity">
    <text evidence="5">Belongs to the methyl-accepting chemotaxis (MCP) protein family.</text>
</comment>
<reference evidence="10" key="1">
    <citation type="submission" date="2022-01" db="EMBL/GenBank/DDBJ databases">
        <authorList>
            <person name="Criscuolo A."/>
        </authorList>
    </citation>
    <scope>NUCLEOTIDE SEQUENCE</scope>
    <source>
        <strain evidence="10">CIP111892</strain>
    </source>
</reference>
<organism evidence="10 11">
    <name type="scientific">Paenibacillus auburnensis</name>
    <dbReference type="NCBI Taxonomy" id="2905649"/>
    <lineage>
        <taxon>Bacteria</taxon>
        <taxon>Bacillati</taxon>
        <taxon>Bacillota</taxon>
        <taxon>Bacilli</taxon>
        <taxon>Bacillales</taxon>
        <taxon>Paenibacillaceae</taxon>
        <taxon>Paenibacillus</taxon>
    </lineage>
</organism>
<evidence type="ECO:0000256" key="2">
    <source>
        <dbReference type="ARBA" id="ARBA00022475"/>
    </source>
</evidence>
<evidence type="ECO:0008006" key="12">
    <source>
        <dbReference type="Google" id="ProtNLM"/>
    </source>
</evidence>
<feature type="domain" description="Methyl-accepting transducer" evidence="8">
    <location>
        <begin position="409"/>
        <end position="659"/>
    </location>
</feature>
<evidence type="ECO:0000256" key="5">
    <source>
        <dbReference type="ARBA" id="ARBA00029447"/>
    </source>
</evidence>
<keyword evidence="4 6" id="KW-0807">Transducer</keyword>
<keyword evidence="7" id="KW-1133">Transmembrane helix</keyword>
<dbReference type="InterPro" id="IPR004089">
    <property type="entry name" value="MCPsignal_dom"/>
</dbReference>
<dbReference type="Pfam" id="PF00015">
    <property type="entry name" value="MCPsignal"/>
    <property type="match status" value="1"/>
</dbReference>
<accession>A0ABM9C6Y5</accession>
<dbReference type="PROSITE" id="PS50885">
    <property type="entry name" value="HAMP"/>
    <property type="match status" value="1"/>
</dbReference>
<dbReference type="Gene3D" id="1.10.287.950">
    <property type="entry name" value="Methyl-accepting chemotaxis protein"/>
    <property type="match status" value="1"/>
</dbReference>
<dbReference type="InterPro" id="IPR003660">
    <property type="entry name" value="HAMP_dom"/>
</dbReference>
<evidence type="ECO:0000313" key="10">
    <source>
        <dbReference type="EMBL" id="CAH1205716.1"/>
    </source>
</evidence>
<dbReference type="Pfam" id="PF00672">
    <property type="entry name" value="HAMP"/>
    <property type="match status" value="1"/>
</dbReference>
<gene>
    <name evidence="10" type="ORF">PAECIP111892_02744</name>
</gene>
<keyword evidence="3 7" id="KW-0472">Membrane</keyword>
<keyword evidence="7" id="KW-0812">Transmembrane</keyword>
<dbReference type="Gene3D" id="1.10.8.500">
    <property type="entry name" value="HAMP domain in histidine kinase"/>
    <property type="match status" value="1"/>
</dbReference>
<evidence type="ECO:0000256" key="4">
    <source>
        <dbReference type="ARBA" id="ARBA00023224"/>
    </source>
</evidence>
<dbReference type="Proteomes" id="UP000838324">
    <property type="component" value="Unassembled WGS sequence"/>
</dbReference>
<feature type="transmembrane region" description="Helical" evidence="7">
    <location>
        <begin position="31"/>
        <end position="51"/>
    </location>
</feature>